<keyword evidence="1" id="KW-0472">Membrane</keyword>
<dbReference type="Proteomes" id="UP001157017">
    <property type="component" value="Unassembled WGS sequence"/>
</dbReference>
<organism evidence="2 3">
    <name type="scientific">Angustibacter aerolatus</name>
    <dbReference type="NCBI Taxonomy" id="1162965"/>
    <lineage>
        <taxon>Bacteria</taxon>
        <taxon>Bacillati</taxon>
        <taxon>Actinomycetota</taxon>
        <taxon>Actinomycetes</taxon>
        <taxon>Kineosporiales</taxon>
        <taxon>Kineosporiaceae</taxon>
    </lineage>
</organism>
<name>A0ABQ6JMF7_9ACTN</name>
<protein>
    <submittedName>
        <fullName evidence="2">Uncharacterized protein</fullName>
    </submittedName>
</protein>
<keyword evidence="1" id="KW-1133">Transmembrane helix</keyword>
<evidence type="ECO:0000256" key="1">
    <source>
        <dbReference type="SAM" id="Phobius"/>
    </source>
</evidence>
<reference evidence="3" key="1">
    <citation type="journal article" date="2019" name="Int. J. Syst. Evol. Microbiol.">
        <title>The Global Catalogue of Microorganisms (GCM) 10K type strain sequencing project: providing services to taxonomists for standard genome sequencing and annotation.</title>
        <authorList>
            <consortium name="The Broad Institute Genomics Platform"/>
            <consortium name="The Broad Institute Genome Sequencing Center for Infectious Disease"/>
            <person name="Wu L."/>
            <person name="Ma J."/>
        </authorList>
    </citation>
    <scope>NUCLEOTIDE SEQUENCE [LARGE SCALE GENOMIC DNA]</scope>
    <source>
        <strain evidence="3">NBRC 108730</strain>
    </source>
</reference>
<evidence type="ECO:0000313" key="3">
    <source>
        <dbReference type="Proteomes" id="UP001157017"/>
    </source>
</evidence>
<gene>
    <name evidence="2" type="ORF">GCM10025868_37590</name>
</gene>
<evidence type="ECO:0000313" key="2">
    <source>
        <dbReference type="EMBL" id="GMA88509.1"/>
    </source>
</evidence>
<proteinExistence type="predicted"/>
<feature type="transmembrane region" description="Helical" evidence="1">
    <location>
        <begin position="72"/>
        <end position="90"/>
    </location>
</feature>
<keyword evidence="1" id="KW-0812">Transmembrane</keyword>
<keyword evidence="3" id="KW-1185">Reference proteome</keyword>
<sequence length="99" mass="10691">MGTAERLHRVGVLPTPASDLSYVVHPWAVSAQRLREAGWVATYDNETCLGVLLEQVRGHHAVAARRLDRRDAALGAAGAAVALVGTAAILRRRRRRDGS</sequence>
<comment type="caution">
    <text evidence="2">The sequence shown here is derived from an EMBL/GenBank/DDBJ whole genome shotgun (WGS) entry which is preliminary data.</text>
</comment>
<dbReference type="EMBL" id="BSUZ01000001">
    <property type="protein sequence ID" value="GMA88509.1"/>
    <property type="molecule type" value="Genomic_DNA"/>
</dbReference>
<accession>A0ABQ6JMF7</accession>